<feature type="compositionally biased region" description="Basic and acidic residues" evidence="1">
    <location>
        <begin position="60"/>
        <end position="90"/>
    </location>
</feature>
<proteinExistence type="predicted"/>
<feature type="region of interest" description="Disordered" evidence="1">
    <location>
        <begin position="336"/>
        <end position="368"/>
    </location>
</feature>
<dbReference type="AlphaFoldDB" id="A0AAE1AVQ6"/>
<organism evidence="2 3">
    <name type="scientific">Elysia crispata</name>
    <name type="common">lettuce slug</name>
    <dbReference type="NCBI Taxonomy" id="231223"/>
    <lineage>
        <taxon>Eukaryota</taxon>
        <taxon>Metazoa</taxon>
        <taxon>Spiralia</taxon>
        <taxon>Lophotrochozoa</taxon>
        <taxon>Mollusca</taxon>
        <taxon>Gastropoda</taxon>
        <taxon>Heterobranchia</taxon>
        <taxon>Euthyneura</taxon>
        <taxon>Panpulmonata</taxon>
        <taxon>Sacoglossa</taxon>
        <taxon>Placobranchoidea</taxon>
        <taxon>Plakobranchidae</taxon>
        <taxon>Elysia</taxon>
    </lineage>
</organism>
<protein>
    <submittedName>
        <fullName evidence="2">Uncharacterized protein</fullName>
    </submittedName>
</protein>
<gene>
    <name evidence="2" type="ORF">RRG08_001063</name>
</gene>
<feature type="region of interest" description="Disordered" evidence="1">
    <location>
        <begin position="60"/>
        <end position="98"/>
    </location>
</feature>
<keyword evidence="3" id="KW-1185">Reference proteome</keyword>
<accession>A0AAE1AVQ6</accession>
<evidence type="ECO:0000313" key="2">
    <source>
        <dbReference type="EMBL" id="KAK3794915.1"/>
    </source>
</evidence>
<evidence type="ECO:0000313" key="3">
    <source>
        <dbReference type="Proteomes" id="UP001283361"/>
    </source>
</evidence>
<feature type="region of interest" description="Disordered" evidence="1">
    <location>
        <begin position="468"/>
        <end position="509"/>
    </location>
</feature>
<dbReference type="Proteomes" id="UP001283361">
    <property type="component" value="Unassembled WGS sequence"/>
</dbReference>
<feature type="compositionally biased region" description="Basic and acidic residues" evidence="1">
    <location>
        <begin position="468"/>
        <end position="479"/>
    </location>
</feature>
<name>A0AAE1AVQ6_9GAST</name>
<evidence type="ECO:0000256" key="1">
    <source>
        <dbReference type="SAM" id="MobiDB-lite"/>
    </source>
</evidence>
<feature type="compositionally biased region" description="Basic and acidic residues" evidence="1">
    <location>
        <begin position="409"/>
        <end position="429"/>
    </location>
</feature>
<feature type="compositionally biased region" description="Low complexity" evidence="1">
    <location>
        <begin position="341"/>
        <end position="361"/>
    </location>
</feature>
<comment type="caution">
    <text evidence="2">The sequence shown here is derived from an EMBL/GenBank/DDBJ whole genome shotgun (WGS) entry which is preliminary data.</text>
</comment>
<feature type="region of interest" description="Disordered" evidence="1">
    <location>
        <begin position="409"/>
        <end position="430"/>
    </location>
</feature>
<dbReference type="EMBL" id="JAWDGP010001087">
    <property type="protein sequence ID" value="KAK3794915.1"/>
    <property type="molecule type" value="Genomic_DNA"/>
</dbReference>
<sequence length="550" mass="61031">MPKAFIISRRIKNNQRENQDGFCTADVIENSRISIQETEQKPDQQKDDLKGNCSLSKCDKEKVEVHQSLDSEGLVRESEEPASSERDHKALCAGEQESQRRAGFTVEDKLLWYCASSVSEHSQHEGKSSKISMIRDIPDKWSGSYRGQSDVSDLSAENFVSTGKTKDPRRAILFLDSKEEKCEFTDFNNNIKGRNNNNHDYSGDHKANGDECVRRLGYDKAKMPSFVNRNGSLGTNFDQVLSTQSECPSRRGPEVRRKCASYSHAPDNHSTLKYPFTQAPLDEEYSTHAEAFYSKPFLSEFDSGVPWHQSFRFEDHRGLINRSPSVMSAFRPPVKPVQTDPSLPSLPSSSLFSPTTTATPLRKLSPSLQSGIDNRNTSWYHSGLSGLTTATVPGSSSMVMVGEEDEQFSSKHKDGISKARDNVPTDKIHFGKASGNIGTIGNHTQEVTVFSTGQAIRGNRQLIKDSACRADQRGAERARSGTPENGGTTGPRTADRDRPKLWTGGHQRSRATEDCHLVTAFIKAPSNAKPLKAITLEQQCRTECHIPALS</sequence>
<reference evidence="2" key="1">
    <citation type="journal article" date="2023" name="G3 (Bethesda)">
        <title>A reference genome for the long-term kleptoplast-retaining sea slug Elysia crispata morphotype clarki.</title>
        <authorList>
            <person name="Eastman K.E."/>
            <person name="Pendleton A.L."/>
            <person name="Shaikh M.A."/>
            <person name="Suttiyut T."/>
            <person name="Ogas R."/>
            <person name="Tomko P."/>
            <person name="Gavelis G."/>
            <person name="Widhalm J.R."/>
            <person name="Wisecaver J.H."/>
        </authorList>
    </citation>
    <scope>NUCLEOTIDE SEQUENCE</scope>
    <source>
        <strain evidence="2">ECLA1</strain>
    </source>
</reference>